<sequence>MSPPTDAGDDDSTVTSDALVLDYFPHGRADDDRPQYQKSSLAYALGVDSFTLYELSLTSDADVSIGDYVQVSPEPDPDVVSRYKTITYDNISGGARSELEYAITDIIETDEQRFVDFYNNAQPITLRLHQLNLLPGIGKKLRNNILDQRKRGPFESFEQLSERVSGLHRPKEILAERILEELRDDDLKYRAFVRPQEKR</sequence>
<keyword evidence="2" id="KW-1185">Reference proteome</keyword>
<dbReference type="Gene3D" id="2.40.50.140">
    <property type="entry name" value="Nucleic acid-binding proteins"/>
    <property type="match status" value="1"/>
</dbReference>
<dbReference type="InterPro" id="IPR007003">
    <property type="entry name" value="DUF655"/>
</dbReference>
<proteinExistence type="predicted"/>
<dbReference type="PANTHER" id="PTHR40734">
    <property type="entry name" value="TRNA-SPECIFIC ADENOSINE DEAMINASE-RELATED"/>
    <property type="match status" value="1"/>
</dbReference>
<dbReference type="PANTHER" id="PTHR40734:SF1">
    <property type="entry name" value="DNA-BINDING PROTEIN"/>
    <property type="match status" value="1"/>
</dbReference>
<dbReference type="Proteomes" id="UP001203207">
    <property type="component" value="Unassembled WGS sequence"/>
</dbReference>
<reference evidence="1" key="2">
    <citation type="submission" date="2022-02" db="EMBL/GenBank/DDBJ databases">
        <authorList>
            <person name="Elcheninov A.G."/>
            <person name="Sorokin D.Y."/>
            <person name="Kublanov I.V."/>
        </authorList>
    </citation>
    <scope>NUCLEOTIDE SEQUENCE</scope>
    <source>
        <strain evidence="1">AArc-St2</strain>
    </source>
</reference>
<accession>A0AAE3FVU0</accession>
<name>A0AAE3FVU0_9EURY</name>
<gene>
    <name evidence="1" type="ORF">AArcSt2_04825</name>
</gene>
<evidence type="ECO:0000313" key="2">
    <source>
        <dbReference type="Proteomes" id="UP001203207"/>
    </source>
</evidence>
<dbReference type="Pfam" id="PF04919">
    <property type="entry name" value="DUF655"/>
    <property type="match status" value="1"/>
</dbReference>
<evidence type="ECO:0000313" key="1">
    <source>
        <dbReference type="EMBL" id="MCL9816263.1"/>
    </source>
</evidence>
<protein>
    <submittedName>
        <fullName evidence="1">DUF655 domain-containing protein</fullName>
    </submittedName>
</protein>
<dbReference type="AlphaFoldDB" id="A0AAE3FVU0"/>
<dbReference type="SUPFAM" id="SSF160975">
    <property type="entry name" value="AF1531-like"/>
    <property type="match status" value="1"/>
</dbReference>
<dbReference type="EMBL" id="JAKRVX010000002">
    <property type="protein sequence ID" value="MCL9816263.1"/>
    <property type="molecule type" value="Genomic_DNA"/>
</dbReference>
<reference evidence="1" key="1">
    <citation type="journal article" date="2022" name="Syst. Appl. Microbiol.">
        <title>Natronocalculus amylovorans gen. nov., sp. nov., and Natranaeroarchaeum aerophilus sp. nov., dominant culturable amylolytic natronoarchaea from hypersaline soda lakes in southwestern Siberia.</title>
        <authorList>
            <person name="Sorokin D.Y."/>
            <person name="Elcheninov A.G."/>
            <person name="Khizhniak T.V."/>
            <person name="Koenen M."/>
            <person name="Bale N.J."/>
            <person name="Damste J.S.S."/>
            <person name="Kublanov I.V."/>
        </authorList>
    </citation>
    <scope>NUCLEOTIDE SEQUENCE</scope>
    <source>
        <strain evidence="1">AArc-St2</strain>
    </source>
</reference>
<dbReference type="InterPro" id="IPR012340">
    <property type="entry name" value="NA-bd_OB-fold"/>
</dbReference>
<dbReference type="RefSeq" id="WP_250583282.1">
    <property type="nucleotide sequence ID" value="NZ_JAKRVX010000002.1"/>
</dbReference>
<dbReference type="Gene3D" id="1.10.150.280">
    <property type="entry name" value="AF1531-like domain"/>
    <property type="match status" value="1"/>
</dbReference>
<comment type="caution">
    <text evidence="1">The sequence shown here is derived from an EMBL/GenBank/DDBJ whole genome shotgun (WGS) entry which is preliminary data.</text>
</comment>
<organism evidence="1 2">
    <name type="scientific">Natronocalculus amylovorans</name>
    <dbReference type="NCBI Taxonomy" id="2917812"/>
    <lineage>
        <taxon>Archaea</taxon>
        <taxon>Methanobacteriati</taxon>
        <taxon>Methanobacteriota</taxon>
        <taxon>Stenosarchaea group</taxon>
        <taxon>Halobacteria</taxon>
        <taxon>Halobacteriales</taxon>
        <taxon>Haloferacaceae</taxon>
        <taxon>Natronocalculus</taxon>
    </lineage>
</organism>